<dbReference type="Proteomes" id="UP001085076">
    <property type="component" value="Miscellaneous, Linkage group lg10"/>
</dbReference>
<keyword evidence="5" id="KW-1185">Reference proteome</keyword>
<dbReference type="AlphaFoldDB" id="A0A9D5BXA8"/>
<dbReference type="EMBL" id="JAGGNH010000010">
    <property type="protein sequence ID" value="KAJ0962443.1"/>
    <property type="molecule type" value="Genomic_DNA"/>
</dbReference>
<evidence type="ECO:0000256" key="2">
    <source>
        <dbReference type="ARBA" id="ARBA00023163"/>
    </source>
</evidence>
<dbReference type="InterPro" id="IPR005202">
    <property type="entry name" value="TF_GRAS"/>
</dbReference>
<dbReference type="Pfam" id="PF03514">
    <property type="entry name" value="GRAS"/>
    <property type="match status" value="1"/>
</dbReference>
<dbReference type="OrthoDB" id="47276at2759"/>
<sequence>MSRITGIDVPQPGFRPTERIEETGRRLANYASSFRVPFEYCSISSKWETIRVEDLKLDKDEVLIVNCLYRFRNLVDETVVVDSPRNKVLNTIRKANPDVFIHGIVNGAYSAFLCHSIPVVHAKISASWDGDRKTLIQR</sequence>
<feature type="region of interest" description="Leucine repeat II (LRII)" evidence="3">
    <location>
        <begin position="22"/>
        <end position="54"/>
    </location>
</feature>
<keyword evidence="1" id="KW-0805">Transcription regulation</keyword>
<comment type="similarity">
    <text evidence="3">Belongs to the GRAS family.</text>
</comment>
<evidence type="ECO:0000256" key="1">
    <source>
        <dbReference type="ARBA" id="ARBA00023015"/>
    </source>
</evidence>
<dbReference type="PANTHER" id="PTHR31636">
    <property type="entry name" value="OSJNBA0084A10.13 PROTEIN-RELATED"/>
    <property type="match status" value="1"/>
</dbReference>
<organism evidence="4 5">
    <name type="scientific">Dioscorea zingiberensis</name>
    <dbReference type="NCBI Taxonomy" id="325984"/>
    <lineage>
        <taxon>Eukaryota</taxon>
        <taxon>Viridiplantae</taxon>
        <taxon>Streptophyta</taxon>
        <taxon>Embryophyta</taxon>
        <taxon>Tracheophyta</taxon>
        <taxon>Spermatophyta</taxon>
        <taxon>Magnoliopsida</taxon>
        <taxon>Liliopsida</taxon>
        <taxon>Dioscoreales</taxon>
        <taxon>Dioscoreaceae</taxon>
        <taxon>Dioscorea</taxon>
    </lineage>
</organism>
<proteinExistence type="inferred from homology"/>
<keyword evidence="2" id="KW-0804">Transcription</keyword>
<protein>
    <submittedName>
        <fullName evidence="4">Uncharacterized protein</fullName>
    </submittedName>
</protein>
<evidence type="ECO:0000313" key="5">
    <source>
        <dbReference type="Proteomes" id="UP001085076"/>
    </source>
</evidence>
<accession>A0A9D5BXA8</accession>
<evidence type="ECO:0000256" key="3">
    <source>
        <dbReference type="PROSITE-ProRule" id="PRU01191"/>
    </source>
</evidence>
<reference evidence="4" key="1">
    <citation type="submission" date="2021-03" db="EMBL/GenBank/DDBJ databases">
        <authorList>
            <person name="Li Z."/>
            <person name="Yang C."/>
        </authorList>
    </citation>
    <scope>NUCLEOTIDE SEQUENCE</scope>
    <source>
        <strain evidence="4">Dzin_1.0</strain>
        <tissue evidence="4">Leaf</tissue>
    </source>
</reference>
<comment type="caution">
    <text evidence="4">The sequence shown here is derived from an EMBL/GenBank/DDBJ whole genome shotgun (WGS) entry which is preliminary data.</text>
</comment>
<dbReference type="PROSITE" id="PS50985">
    <property type="entry name" value="GRAS"/>
    <property type="match status" value="1"/>
</dbReference>
<evidence type="ECO:0000313" key="4">
    <source>
        <dbReference type="EMBL" id="KAJ0962443.1"/>
    </source>
</evidence>
<gene>
    <name evidence="4" type="ORF">J5N97_030271</name>
</gene>
<name>A0A9D5BXA8_9LILI</name>
<reference evidence="4" key="2">
    <citation type="journal article" date="2022" name="Hortic Res">
        <title>The genome of Dioscorea zingiberensis sheds light on the biosynthesis, origin and evolution of the medicinally important diosgenin saponins.</title>
        <authorList>
            <person name="Li Y."/>
            <person name="Tan C."/>
            <person name="Li Z."/>
            <person name="Guo J."/>
            <person name="Li S."/>
            <person name="Chen X."/>
            <person name="Wang C."/>
            <person name="Dai X."/>
            <person name="Yang H."/>
            <person name="Song W."/>
            <person name="Hou L."/>
            <person name="Xu J."/>
            <person name="Tong Z."/>
            <person name="Xu A."/>
            <person name="Yuan X."/>
            <person name="Wang W."/>
            <person name="Yang Q."/>
            <person name="Chen L."/>
            <person name="Sun Z."/>
            <person name="Wang K."/>
            <person name="Pan B."/>
            <person name="Chen J."/>
            <person name="Bao Y."/>
            <person name="Liu F."/>
            <person name="Qi X."/>
            <person name="Gang D.R."/>
            <person name="Wen J."/>
            <person name="Li J."/>
        </authorList>
    </citation>
    <scope>NUCLEOTIDE SEQUENCE</scope>
    <source>
        <strain evidence="4">Dzin_1.0</strain>
    </source>
</reference>
<comment type="caution">
    <text evidence="3">Lacks conserved residue(s) required for the propagation of feature annotation.</text>
</comment>